<dbReference type="InterPro" id="IPR000600">
    <property type="entry name" value="ROK"/>
</dbReference>
<reference evidence="2 3" key="1">
    <citation type="submission" date="2021-05" db="EMBL/GenBank/DDBJ databases">
        <title>Comparative genomic studies on the polysaccharide-degrading batcterial strains of the Flammeovirga genus.</title>
        <authorList>
            <person name="Zewei F."/>
            <person name="Zheng Z."/>
            <person name="Yu L."/>
            <person name="Ruyue G."/>
            <person name="Yanhong M."/>
            <person name="Yuanyuan C."/>
            <person name="Jingyan G."/>
            <person name="Wenjun H."/>
        </authorList>
    </citation>
    <scope>NUCLEOTIDE SEQUENCE [LARGE SCALE GENOMIC DNA]</scope>
    <source>
        <strain evidence="2 3">NBRC:100898</strain>
    </source>
</reference>
<sequence length="319" mass="35073">MRNICIDLGGTNIKAGIIENDQLLYSCSAPSMSDQSFLKVVLVLEELIDQLLEKTKTQIDSIGGIGLCMPGIVDVDNNRVLAINAKHEEAIQFDFNGWANTTYQLPIVMENDARTALVGEWQQGEGRGTDDIVMMTLGTGIGGAAMINGKLLHGKHYQAGCLGGHFTVDINGSQCNCGNIGCVESQSASWRLPSLIEETPGGKELLKQESTIDFKRLFDLTREGNQVAKNVVENIMKVWSAGIVNMIHAYDPDRVIVSGGIMNSKDIILPFMQEWVDKYAWTANHRVEVKASIDTENIALWGINYLVNEKINQQVNDSV</sequence>
<organism evidence="2 3">
    <name type="scientific">Flammeovirga yaeyamensis</name>
    <dbReference type="NCBI Taxonomy" id="367791"/>
    <lineage>
        <taxon>Bacteria</taxon>
        <taxon>Pseudomonadati</taxon>
        <taxon>Bacteroidota</taxon>
        <taxon>Cytophagia</taxon>
        <taxon>Cytophagales</taxon>
        <taxon>Flammeovirgaceae</taxon>
        <taxon>Flammeovirga</taxon>
    </lineage>
</organism>
<accession>A0AAX1NBF7</accession>
<comment type="similarity">
    <text evidence="1">Belongs to the ROK (NagC/XylR) family.</text>
</comment>
<dbReference type="KEGG" id="fya:KMW28_20680"/>
<dbReference type="Gene3D" id="3.30.420.40">
    <property type="match status" value="2"/>
</dbReference>
<name>A0AAX1NBF7_9BACT</name>
<evidence type="ECO:0000313" key="2">
    <source>
        <dbReference type="EMBL" id="QWG04842.1"/>
    </source>
</evidence>
<evidence type="ECO:0000313" key="3">
    <source>
        <dbReference type="Proteomes" id="UP000678679"/>
    </source>
</evidence>
<protein>
    <submittedName>
        <fullName evidence="2">ROK family protein</fullName>
    </submittedName>
</protein>
<dbReference type="Pfam" id="PF00480">
    <property type="entry name" value="ROK"/>
    <property type="match status" value="1"/>
</dbReference>
<gene>
    <name evidence="2" type="ORF">KMW28_20680</name>
</gene>
<proteinExistence type="inferred from homology"/>
<evidence type="ECO:0000256" key="1">
    <source>
        <dbReference type="ARBA" id="ARBA00006479"/>
    </source>
</evidence>
<dbReference type="AlphaFoldDB" id="A0AAX1NBF7"/>
<dbReference type="PANTHER" id="PTHR18964">
    <property type="entry name" value="ROK (REPRESSOR, ORF, KINASE) FAMILY"/>
    <property type="match status" value="1"/>
</dbReference>
<dbReference type="InterPro" id="IPR043129">
    <property type="entry name" value="ATPase_NBD"/>
</dbReference>
<dbReference type="RefSeq" id="WP_169662458.1">
    <property type="nucleotide sequence ID" value="NZ_CP076133.1"/>
</dbReference>
<keyword evidence="3" id="KW-1185">Reference proteome</keyword>
<dbReference type="SUPFAM" id="SSF53067">
    <property type="entry name" value="Actin-like ATPase domain"/>
    <property type="match status" value="1"/>
</dbReference>
<dbReference type="PANTHER" id="PTHR18964:SF149">
    <property type="entry name" value="BIFUNCTIONAL UDP-N-ACETYLGLUCOSAMINE 2-EPIMERASE_N-ACETYLMANNOSAMINE KINASE"/>
    <property type="match status" value="1"/>
</dbReference>
<dbReference type="Proteomes" id="UP000678679">
    <property type="component" value="Chromosome 2"/>
</dbReference>
<dbReference type="EMBL" id="CP076133">
    <property type="protein sequence ID" value="QWG04842.1"/>
    <property type="molecule type" value="Genomic_DNA"/>
</dbReference>